<keyword evidence="4" id="KW-1185">Reference proteome</keyword>
<dbReference type="Proteomes" id="UP000653127">
    <property type="component" value="Unassembled WGS sequence"/>
</dbReference>
<dbReference type="EMBL" id="JACRST010000018">
    <property type="protein sequence ID" value="MBC8547371.1"/>
    <property type="molecule type" value="Genomic_DNA"/>
</dbReference>
<dbReference type="Pfam" id="PF06541">
    <property type="entry name" value="ABC_trans_CmpB"/>
    <property type="match status" value="1"/>
</dbReference>
<evidence type="ECO:0000256" key="2">
    <source>
        <dbReference type="SAM" id="Phobius"/>
    </source>
</evidence>
<comment type="caution">
    <text evidence="3">The sequence shown here is derived from an EMBL/GenBank/DDBJ whole genome shotgun (WGS) entry which is preliminary data.</text>
</comment>
<evidence type="ECO:0000256" key="1">
    <source>
        <dbReference type="SAM" id="Coils"/>
    </source>
</evidence>
<dbReference type="InterPro" id="IPR010540">
    <property type="entry name" value="CmpB_TMEM229"/>
</dbReference>
<protein>
    <recommendedName>
        <fullName evidence="5">ABC transporter permease</fullName>
    </recommendedName>
</protein>
<feature type="coiled-coil region" evidence="1">
    <location>
        <begin position="173"/>
        <end position="242"/>
    </location>
</feature>
<keyword evidence="2" id="KW-1133">Transmembrane helix</keyword>
<sequence length="283" mass="32391">MELICQGILYFTIYSFLGWMCECVYCSVPAKKFINRGFLAGPVCPVYGFGALLVILALQPVADRAVLVFLAGMVLTSALEYLTSVILEKLFHMKWWDYSHYRFNIHGRVCLLNSVLFGLLCVVVVMGIHPHVAARVGRIPPLGQAMLAGVILGMFACDCWISVRTTLEVSGKLEQLRLAAAELKERTDSYRDQFQQGLEQKLEQLREDRDWEARRAAAAERIEQMKARIAELSSESRLLHRRLIDAFPNLRSTRDETVMEKVREAIREMREVRRQNKHNKGKD</sequence>
<gene>
    <name evidence="3" type="ORF">H8711_10585</name>
</gene>
<keyword evidence="2" id="KW-0812">Transmembrane</keyword>
<keyword evidence="1" id="KW-0175">Coiled coil</keyword>
<feature type="transmembrane region" description="Helical" evidence="2">
    <location>
        <begin position="38"/>
        <end position="59"/>
    </location>
</feature>
<feature type="transmembrane region" description="Helical" evidence="2">
    <location>
        <begin position="65"/>
        <end position="87"/>
    </location>
</feature>
<feature type="transmembrane region" description="Helical" evidence="2">
    <location>
        <begin position="141"/>
        <end position="163"/>
    </location>
</feature>
<evidence type="ECO:0000313" key="4">
    <source>
        <dbReference type="Proteomes" id="UP000653127"/>
    </source>
</evidence>
<evidence type="ECO:0000313" key="3">
    <source>
        <dbReference type="EMBL" id="MBC8547371.1"/>
    </source>
</evidence>
<name>A0A926I5K3_9FIRM</name>
<keyword evidence="2" id="KW-0472">Membrane</keyword>
<dbReference type="AlphaFoldDB" id="A0A926I5K3"/>
<dbReference type="RefSeq" id="WP_249283413.1">
    <property type="nucleotide sequence ID" value="NZ_JACRST010000018.1"/>
</dbReference>
<evidence type="ECO:0008006" key="5">
    <source>
        <dbReference type="Google" id="ProtNLM"/>
    </source>
</evidence>
<proteinExistence type="predicted"/>
<feature type="transmembrane region" description="Helical" evidence="2">
    <location>
        <begin position="108"/>
        <end position="129"/>
    </location>
</feature>
<feature type="transmembrane region" description="Helical" evidence="2">
    <location>
        <begin position="6"/>
        <end position="26"/>
    </location>
</feature>
<reference evidence="3" key="1">
    <citation type="submission" date="2020-08" db="EMBL/GenBank/DDBJ databases">
        <title>Genome public.</title>
        <authorList>
            <person name="Liu C."/>
            <person name="Sun Q."/>
        </authorList>
    </citation>
    <scope>NUCLEOTIDE SEQUENCE</scope>
    <source>
        <strain evidence="3">NSJ-31</strain>
    </source>
</reference>
<organism evidence="3 4">
    <name type="scientific">Ligaoa zhengdingensis</name>
    <dbReference type="NCBI Taxonomy" id="2763658"/>
    <lineage>
        <taxon>Bacteria</taxon>
        <taxon>Bacillati</taxon>
        <taxon>Bacillota</taxon>
        <taxon>Clostridia</taxon>
        <taxon>Eubacteriales</taxon>
        <taxon>Oscillospiraceae</taxon>
        <taxon>Ligaoa</taxon>
    </lineage>
</organism>
<accession>A0A926I5K3</accession>